<evidence type="ECO:0000256" key="1">
    <source>
        <dbReference type="SAM" id="MobiDB-lite"/>
    </source>
</evidence>
<dbReference type="OrthoDB" id="8795784at2"/>
<dbReference type="Proteomes" id="UP000318199">
    <property type="component" value="Unassembled WGS sequence"/>
</dbReference>
<protein>
    <submittedName>
        <fullName evidence="3">Uncharacterized protein</fullName>
    </submittedName>
</protein>
<keyword evidence="2" id="KW-0812">Transmembrane</keyword>
<organism evidence="3 4">
    <name type="scientific">Caenimonas sedimenti</name>
    <dbReference type="NCBI Taxonomy" id="2596921"/>
    <lineage>
        <taxon>Bacteria</taxon>
        <taxon>Pseudomonadati</taxon>
        <taxon>Pseudomonadota</taxon>
        <taxon>Betaproteobacteria</taxon>
        <taxon>Burkholderiales</taxon>
        <taxon>Comamonadaceae</taxon>
        <taxon>Caenimonas</taxon>
    </lineage>
</organism>
<feature type="transmembrane region" description="Helical" evidence="2">
    <location>
        <begin position="12"/>
        <end position="37"/>
    </location>
</feature>
<dbReference type="RefSeq" id="WP_145891315.1">
    <property type="nucleotide sequence ID" value="NZ_VOBQ01000003.1"/>
</dbReference>
<keyword evidence="2" id="KW-1133">Transmembrane helix</keyword>
<keyword evidence="2" id="KW-0472">Membrane</keyword>
<dbReference type="EMBL" id="VOBQ01000003">
    <property type="protein sequence ID" value="TWO72753.1"/>
    <property type="molecule type" value="Genomic_DNA"/>
</dbReference>
<comment type="caution">
    <text evidence="3">The sequence shown here is derived from an EMBL/GenBank/DDBJ whole genome shotgun (WGS) entry which is preliminary data.</text>
</comment>
<sequence length="97" mass="10729">MPTILSFVFRLFLLAAGLVFAASLAVVFVIVLALWLLRAGWARLTGRPVMPFVMRMHPRNGFAMYRRAGAASRTPRADAAPLGRVGDVTDVEPKQRF</sequence>
<name>A0A562ZWA4_9BURK</name>
<evidence type="ECO:0000256" key="2">
    <source>
        <dbReference type="SAM" id="Phobius"/>
    </source>
</evidence>
<accession>A0A562ZWA4</accession>
<feature type="region of interest" description="Disordered" evidence="1">
    <location>
        <begin position="75"/>
        <end position="97"/>
    </location>
</feature>
<proteinExistence type="predicted"/>
<keyword evidence="4" id="KW-1185">Reference proteome</keyword>
<reference evidence="3 4" key="1">
    <citation type="submission" date="2019-07" db="EMBL/GenBank/DDBJ databases">
        <title>Caenimonas sedimenti sp. nov., isolated from activated sludge.</title>
        <authorList>
            <person name="Xu J."/>
        </authorList>
    </citation>
    <scope>NUCLEOTIDE SEQUENCE [LARGE SCALE GENOMIC DNA]</scope>
    <source>
        <strain evidence="3 4">HX-9-20</strain>
    </source>
</reference>
<dbReference type="AlphaFoldDB" id="A0A562ZWA4"/>
<evidence type="ECO:0000313" key="4">
    <source>
        <dbReference type="Proteomes" id="UP000318199"/>
    </source>
</evidence>
<evidence type="ECO:0000313" key="3">
    <source>
        <dbReference type="EMBL" id="TWO72753.1"/>
    </source>
</evidence>
<gene>
    <name evidence="3" type="ORF">FN976_04270</name>
</gene>